<sequence length="129" mass="13521">ISRPPVRSPQSAPDQSVTPASPSSTKPKPLAPRHDSLQQSTSAGSSTENVRSLPNKLLMPLKVLDVEELCRLGIGQASTEQSSGGSHSVAPGLQVVSHSQPFNKSYNAVTPAIQSPAAQANVDVDWSSR</sequence>
<proteinExistence type="predicted"/>
<evidence type="ECO:0000256" key="1">
    <source>
        <dbReference type="SAM" id="MobiDB-lite"/>
    </source>
</evidence>
<comment type="caution">
    <text evidence="2">The sequence shown here is derived from an EMBL/GenBank/DDBJ whole genome shotgun (WGS) entry which is preliminary data.</text>
</comment>
<feature type="non-terminal residue" evidence="2">
    <location>
        <position position="1"/>
    </location>
</feature>
<name>A0AAV2H7Q7_LYMST</name>
<dbReference type="EMBL" id="CAXITT010000052">
    <property type="protein sequence ID" value="CAL1529635.1"/>
    <property type="molecule type" value="Genomic_DNA"/>
</dbReference>
<gene>
    <name evidence="2" type="ORF">GSLYS_00003790001</name>
</gene>
<organism evidence="2 3">
    <name type="scientific">Lymnaea stagnalis</name>
    <name type="common">Great pond snail</name>
    <name type="synonym">Helix stagnalis</name>
    <dbReference type="NCBI Taxonomy" id="6523"/>
    <lineage>
        <taxon>Eukaryota</taxon>
        <taxon>Metazoa</taxon>
        <taxon>Spiralia</taxon>
        <taxon>Lophotrochozoa</taxon>
        <taxon>Mollusca</taxon>
        <taxon>Gastropoda</taxon>
        <taxon>Heterobranchia</taxon>
        <taxon>Euthyneura</taxon>
        <taxon>Panpulmonata</taxon>
        <taxon>Hygrophila</taxon>
        <taxon>Lymnaeoidea</taxon>
        <taxon>Lymnaeidae</taxon>
        <taxon>Lymnaea</taxon>
    </lineage>
</organism>
<evidence type="ECO:0000313" key="2">
    <source>
        <dbReference type="EMBL" id="CAL1529635.1"/>
    </source>
</evidence>
<feature type="compositionally biased region" description="Polar residues" evidence="1">
    <location>
        <begin position="37"/>
        <end position="52"/>
    </location>
</feature>
<evidence type="ECO:0000313" key="3">
    <source>
        <dbReference type="Proteomes" id="UP001497497"/>
    </source>
</evidence>
<accession>A0AAV2H7Q7</accession>
<dbReference type="Proteomes" id="UP001497497">
    <property type="component" value="Unassembled WGS sequence"/>
</dbReference>
<feature type="compositionally biased region" description="Polar residues" evidence="1">
    <location>
        <begin position="8"/>
        <end position="17"/>
    </location>
</feature>
<feature type="compositionally biased region" description="Low complexity" evidence="1">
    <location>
        <begin position="18"/>
        <end position="28"/>
    </location>
</feature>
<protein>
    <submittedName>
        <fullName evidence="2">Uncharacterized protein</fullName>
    </submittedName>
</protein>
<feature type="non-terminal residue" evidence="2">
    <location>
        <position position="129"/>
    </location>
</feature>
<reference evidence="2 3" key="1">
    <citation type="submission" date="2024-04" db="EMBL/GenBank/DDBJ databases">
        <authorList>
            <consortium name="Genoscope - CEA"/>
            <person name="William W."/>
        </authorList>
    </citation>
    <scope>NUCLEOTIDE SEQUENCE [LARGE SCALE GENOMIC DNA]</scope>
</reference>
<dbReference type="AlphaFoldDB" id="A0AAV2H7Q7"/>
<feature type="region of interest" description="Disordered" evidence="1">
    <location>
        <begin position="1"/>
        <end position="54"/>
    </location>
</feature>
<keyword evidence="3" id="KW-1185">Reference proteome</keyword>